<keyword evidence="13 14" id="KW-0472">Membrane</keyword>
<evidence type="ECO:0000256" key="14">
    <source>
        <dbReference type="SAM" id="Phobius"/>
    </source>
</evidence>
<dbReference type="InterPro" id="IPR005467">
    <property type="entry name" value="His_kinase_dom"/>
</dbReference>
<evidence type="ECO:0000256" key="1">
    <source>
        <dbReference type="ARBA" id="ARBA00000085"/>
    </source>
</evidence>
<feature type="transmembrane region" description="Helical" evidence="14">
    <location>
        <begin position="16"/>
        <end position="39"/>
    </location>
</feature>
<dbReference type="FunFam" id="1.10.287.130:FF:000001">
    <property type="entry name" value="Two-component sensor histidine kinase"/>
    <property type="match status" value="1"/>
</dbReference>
<evidence type="ECO:0000256" key="7">
    <source>
        <dbReference type="ARBA" id="ARBA00022692"/>
    </source>
</evidence>
<dbReference type="SMART" id="SM00304">
    <property type="entry name" value="HAMP"/>
    <property type="match status" value="1"/>
</dbReference>
<dbReference type="Gene3D" id="1.10.8.500">
    <property type="entry name" value="HAMP domain in histidine kinase"/>
    <property type="match status" value="1"/>
</dbReference>
<dbReference type="PROSITE" id="PS50885">
    <property type="entry name" value="HAMP"/>
    <property type="match status" value="1"/>
</dbReference>
<keyword evidence="18" id="KW-1185">Reference proteome</keyword>
<evidence type="ECO:0000256" key="5">
    <source>
        <dbReference type="ARBA" id="ARBA00022553"/>
    </source>
</evidence>
<evidence type="ECO:0000256" key="13">
    <source>
        <dbReference type="ARBA" id="ARBA00023136"/>
    </source>
</evidence>
<dbReference type="Proteomes" id="UP000270678">
    <property type="component" value="Chromosome"/>
</dbReference>
<dbReference type="CDD" id="cd06225">
    <property type="entry name" value="HAMP"/>
    <property type="match status" value="1"/>
</dbReference>
<organism evidence="17 18">
    <name type="scientific">Paenibacillus lutimineralis</name>
    <dbReference type="NCBI Taxonomy" id="2707005"/>
    <lineage>
        <taxon>Bacteria</taxon>
        <taxon>Bacillati</taxon>
        <taxon>Bacillota</taxon>
        <taxon>Bacilli</taxon>
        <taxon>Bacillales</taxon>
        <taxon>Paenibacillaceae</taxon>
        <taxon>Paenibacillus</taxon>
    </lineage>
</organism>
<dbReference type="PANTHER" id="PTHR45528">
    <property type="entry name" value="SENSOR HISTIDINE KINASE CPXA"/>
    <property type="match status" value="1"/>
</dbReference>
<keyword evidence="6" id="KW-0808">Transferase</keyword>
<dbReference type="Gene3D" id="3.30.450.20">
    <property type="entry name" value="PAS domain"/>
    <property type="match status" value="1"/>
</dbReference>
<name>A0A3Q9IB62_9BACL</name>
<evidence type="ECO:0000256" key="11">
    <source>
        <dbReference type="ARBA" id="ARBA00022989"/>
    </source>
</evidence>
<dbReference type="PANTHER" id="PTHR45528:SF1">
    <property type="entry name" value="SENSOR HISTIDINE KINASE CPXA"/>
    <property type="match status" value="1"/>
</dbReference>
<keyword evidence="9 17" id="KW-0418">Kinase</keyword>
<keyword evidence="11 14" id="KW-1133">Transmembrane helix</keyword>
<dbReference type="SUPFAM" id="SSF158472">
    <property type="entry name" value="HAMP domain-like"/>
    <property type="match status" value="1"/>
</dbReference>
<feature type="domain" description="HAMP" evidence="16">
    <location>
        <begin position="196"/>
        <end position="248"/>
    </location>
</feature>
<evidence type="ECO:0000256" key="9">
    <source>
        <dbReference type="ARBA" id="ARBA00022777"/>
    </source>
</evidence>
<dbReference type="KEGG" id="plut:EI981_22255"/>
<dbReference type="SUPFAM" id="SSF47384">
    <property type="entry name" value="Homodimeric domain of signal transducing histidine kinase"/>
    <property type="match status" value="1"/>
</dbReference>
<comment type="subcellular location">
    <subcellularLocation>
        <location evidence="2">Cell membrane</location>
        <topology evidence="2">Multi-pass membrane protein</topology>
    </subcellularLocation>
</comment>
<dbReference type="AlphaFoldDB" id="A0A3Q9IB62"/>
<dbReference type="EC" id="2.7.13.3" evidence="3"/>
<dbReference type="CDD" id="cd00082">
    <property type="entry name" value="HisKA"/>
    <property type="match status" value="1"/>
</dbReference>
<dbReference type="InterPro" id="IPR036097">
    <property type="entry name" value="HisK_dim/P_sf"/>
</dbReference>
<dbReference type="EMBL" id="CP034346">
    <property type="protein sequence ID" value="AZS16913.1"/>
    <property type="molecule type" value="Genomic_DNA"/>
</dbReference>
<reference evidence="18" key="1">
    <citation type="submission" date="2018-12" db="EMBL/GenBank/DDBJ databases">
        <title>Complete genome sequence of Paenibacillus sp. MBLB1234.</title>
        <authorList>
            <person name="Nam Y.-D."/>
            <person name="Kang J."/>
            <person name="Chung W.-H."/>
            <person name="Park Y.S."/>
        </authorList>
    </citation>
    <scope>NUCLEOTIDE SEQUENCE [LARGE SCALE GENOMIC DNA]</scope>
    <source>
        <strain evidence="18">MBLB1234</strain>
    </source>
</reference>
<evidence type="ECO:0000256" key="8">
    <source>
        <dbReference type="ARBA" id="ARBA00022741"/>
    </source>
</evidence>
<evidence type="ECO:0000256" key="3">
    <source>
        <dbReference type="ARBA" id="ARBA00012438"/>
    </source>
</evidence>
<evidence type="ECO:0000256" key="10">
    <source>
        <dbReference type="ARBA" id="ARBA00022840"/>
    </source>
</evidence>
<evidence type="ECO:0000313" key="18">
    <source>
        <dbReference type="Proteomes" id="UP000270678"/>
    </source>
</evidence>
<dbReference type="PROSITE" id="PS50109">
    <property type="entry name" value="HIS_KIN"/>
    <property type="match status" value="1"/>
</dbReference>
<keyword evidence="7 14" id="KW-0812">Transmembrane</keyword>
<keyword evidence="4" id="KW-1003">Cell membrane</keyword>
<evidence type="ECO:0000256" key="4">
    <source>
        <dbReference type="ARBA" id="ARBA00022475"/>
    </source>
</evidence>
<dbReference type="InterPro" id="IPR003661">
    <property type="entry name" value="HisK_dim/P_dom"/>
</dbReference>
<accession>A0A3Q9IB62</accession>
<keyword evidence="8" id="KW-0547">Nucleotide-binding</keyword>
<gene>
    <name evidence="17" type="ORF">EI981_22255</name>
</gene>
<dbReference type="InterPro" id="IPR050398">
    <property type="entry name" value="HssS/ArlS-like"/>
</dbReference>
<dbReference type="InterPro" id="IPR036890">
    <property type="entry name" value="HATPase_C_sf"/>
</dbReference>
<comment type="catalytic activity">
    <reaction evidence="1">
        <text>ATP + protein L-histidine = ADP + protein N-phospho-L-histidine.</text>
        <dbReference type="EC" id="2.7.13.3"/>
    </reaction>
</comment>
<dbReference type="PRINTS" id="PR00344">
    <property type="entry name" value="BCTRLSENSOR"/>
</dbReference>
<dbReference type="GO" id="GO:0005524">
    <property type="term" value="F:ATP binding"/>
    <property type="evidence" value="ECO:0007669"/>
    <property type="project" value="UniProtKB-KW"/>
</dbReference>
<keyword evidence="12" id="KW-0902">Two-component regulatory system</keyword>
<dbReference type="SUPFAM" id="SSF55874">
    <property type="entry name" value="ATPase domain of HSP90 chaperone/DNA topoisomerase II/histidine kinase"/>
    <property type="match status" value="1"/>
</dbReference>
<dbReference type="GO" id="GO:0005886">
    <property type="term" value="C:plasma membrane"/>
    <property type="evidence" value="ECO:0007669"/>
    <property type="project" value="UniProtKB-SubCell"/>
</dbReference>
<dbReference type="InterPro" id="IPR004358">
    <property type="entry name" value="Sig_transdc_His_kin-like_C"/>
</dbReference>
<evidence type="ECO:0000256" key="12">
    <source>
        <dbReference type="ARBA" id="ARBA00023012"/>
    </source>
</evidence>
<evidence type="ECO:0000259" key="16">
    <source>
        <dbReference type="PROSITE" id="PS50885"/>
    </source>
</evidence>
<dbReference type="Gene3D" id="1.10.287.130">
    <property type="match status" value="1"/>
</dbReference>
<feature type="transmembrane region" description="Helical" evidence="14">
    <location>
        <begin position="172"/>
        <end position="194"/>
    </location>
</feature>
<feature type="domain" description="Histidine kinase" evidence="15">
    <location>
        <begin position="256"/>
        <end position="470"/>
    </location>
</feature>
<dbReference type="OrthoDB" id="2359336at2"/>
<evidence type="ECO:0000259" key="15">
    <source>
        <dbReference type="PROSITE" id="PS50109"/>
    </source>
</evidence>
<evidence type="ECO:0000256" key="6">
    <source>
        <dbReference type="ARBA" id="ARBA00022679"/>
    </source>
</evidence>
<dbReference type="InterPro" id="IPR003594">
    <property type="entry name" value="HATPase_dom"/>
</dbReference>
<dbReference type="Gene3D" id="3.30.565.10">
    <property type="entry name" value="Histidine kinase-like ATPase, C-terminal domain"/>
    <property type="match status" value="1"/>
</dbReference>
<dbReference type="FunFam" id="3.30.565.10:FF:000006">
    <property type="entry name" value="Sensor histidine kinase WalK"/>
    <property type="match status" value="1"/>
</dbReference>
<proteinExistence type="predicted"/>
<dbReference type="Pfam" id="PF00512">
    <property type="entry name" value="HisKA"/>
    <property type="match status" value="1"/>
</dbReference>
<keyword evidence="10" id="KW-0067">ATP-binding</keyword>
<dbReference type="SMART" id="SM00387">
    <property type="entry name" value="HATPase_c"/>
    <property type="match status" value="1"/>
</dbReference>
<evidence type="ECO:0000256" key="2">
    <source>
        <dbReference type="ARBA" id="ARBA00004651"/>
    </source>
</evidence>
<dbReference type="SMART" id="SM00388">
    <property type="entry name" value="HisKA"/>
    <property type="match status" value="1"/>
</dbReference>
<protein>
    <recommendedName>
        <fullName evidence="3">histidine kinase</fullName>
        <ecNumber evidence="3">2.7.13.3</ecNumber>
    </recommendedName>
</protein>
<dbReference type="Pfam" id="PF00672">
    <property type="entry name" value="HAMP"/>
    <property type="match status" value="1"/>
</dbReference>
<keyword evidence="5" id="KW-0597">Phosphoprotein</keyword>
<evidence type="ECO:0000313" key="17">
    <source>
        <dbReference type="EMBL" id="AZS16913.1"/>
    </source>
</evidence>
<dbReference type="InterPro" id="IPR003660">
    <property type="entry name" value="HAMP_dom"/>
</dbReference>
<dbReference type="GO" id="GO:0000155">
    <property type="term" value="F:phosphorelay sensor kinase activity"/>
    <property type="evidence" value="ECO:0007669"/>
    <property type="project" value="InterPro"/>
</dbReference>
<sequence>MATNGARSMKSIKSKLLLSHFFIILLVTTLFSTVFLYGVHRYYYQGAKEAFAERVNVLSSYYNKFINDETLREKATEIFQQLPAADYMSVQVLDLSGKVLMDANGFEQKGHLSSPDIARAIQDGEGSWSGQTEQDGEHVIAYSYALYREENTVGVVRFVTSLAAVDKLYAEIVLVTLTLSLGIIAASFIVSLFLSSRMVGPLLELRRIANAYIRGDFHVRSENRQRDEIAVLGQTMNVMAEEILKTDKLKHEFISTVSHELRTPLTSIQGWSETLLTGDMQDREELLDGLQTIRDEAKRLNGMVNDLLDFSKLQAKHLEMHPTRWNVGELLHELKIQFSAHLEQKGVTLRTEYDASAGYITADRNRMKQVLINLLDNAIKFSHEGGEVLLRAQRLEQRLKLEVVDEGEGIAPADLEKMMTKFFKGKSKQSGSGIGLALSKEIVEMHGGSMKIDSELHKGTTVTIKLPSASSLLT</sequence>
<dbReference type="Pfam" id="PF02518">
    <property type="entry name" value="HATPase_c"/>
    <property type="match status" value="1"/>
</dbReference>